<evidence type="ECO:0000313" key="2">
    <source>
        <dbReference type="Proteomes" id="UP000199072"/>
    </source>
</evidence>
<keyword evidence="2" id="KW-1185">Reference proteome</keyword>
<dbReference type="InterPro" id="IPR027417">
    <property type="entry name" value="P-loop_NTPase"/>
</dbReference>
<dbReference type="EMBL" id="FNAI01000010">
    <property type="protein sequence ID" value="SDE84854.1"/>
    <property type="molecule type" value="Genomic_DNA"/>
</dbReference>
<accession>A0A1G7G9M8</accession>
<reference evidence="1 2" key="1">
    <citation type="submission" date="2016-10" db="EMBL/GenBank/DDBJ databases">
        <authorList>
            <person name="de Groot N.N."/>
        </authorList>
    </citation>
    <scope>NUCLEOTIDE SEQUENCE [LARGE SCALE GENOMIC DNA]</scope>
    <source>
        <strain evidence="1 2">47C3B</strain>
    </source>
</reference>
<protein>
    <submittedName>
        <fullName evidence="1">Uncharacterized protein</fullName>
    </submittedName>
</protein>
<evidence type="ECO:0000313" key="1">
    <source>
        <dbReference type="EMBL" id="SDE84854.1"/>
    </source>
</evidence>
<dbReference type="RefSeq" id="WP_091151847.1">
    <property type="nucleotide sequence ID" value="NZ_FNAI01000010.1"/>
</dbReference>
<dbReference type="OrthoDB" id="997844at2"/>
<dbReference type="Gene3D" id="3.40.50.300">
    <property type="entry name" value="P-loop containing nucleotide triphosphate hydrolases"/>
    <property type="match status" value="1"/>
</dbReference>
<dbReference type="Proteomes" id="UP000199072">
    <property type="component" value="Unassembled WGS sequence"/>
</dbReference>
<dbReference type="STRING" id="1391627.SAMN05216464_11039"/>
<dbReference type="AlphaFoldDB" id="A0A1G7G9M8"/>
<proteinExistence type="predicted"/>
<dbReference type="SUPFAM" id="SSF52540">
    <property type="entry name" value="P-loop containing nucleoside triphosphate hydrolases"/>
    <property type="match status" value="1"/>
</dbReference>
<gene>
    <name evidence="1" type="ORF">SAMN05216464_11039</name>
</gene>
<sequence length="600" mass="69128">MRIAAVHIPGGYLPHIFGDDHQEVTINFGGQHLYTFTNGDLVGVTPNAFYLDDVLDSAISLFSCIVGGNGGGKTTLLRLITSSYHCTYVIEKPDGDFELTESLKAIHRVYYTPYLHQQTFDNIGENGKDLSKLALLKLDNHGDSALLDDFLDAHNSENSKRWIRFNHFYRSVGSAKIPLPVFLELELTLRYFDIDIQRPDRFHDTSYQLRPAITLLFGKIEAEKNEREIAAGRGRDLTQEEAHHLSFMIRFEYDLYQAALGKLVAILERAGNHYLDEGSLPEDYEEQLQQRDVRAGFEWFLKNAAVFQGDENYSFSQHTVLLELIDYVRSLINEESLTDNWRRLVINEEQALHIIELYDAFNNSFINDWFSYDSKPLFGFKPDITVSSGEQQFLNLFSTLYYHAQNIKADVDIDLHSFHSLAHIGDNILLLLDEGDNAFHPQWKKEYVKYLRNILPLIFEGYHLQVIITSHDPLTLSDIPKNNVVFVEKGEFGSLIGQSDNKRTFGANLADLLKDSFFLQDGQIGSYVAEVIDIIIDDIRHNRLDTQRRQTIERIIHALDEPILKFKLAEMLSAATGEQDFERQLLDEEIRRLRERRNRI</sequence>
<name>A0A1G7G9M8_9SPHI</name>
<organism evidence="1 2">
    <name type="scientific">Mucilaginibacter pineti</name>
    <dbReference type="NCBI Taxonomy" id="1391627"/>
    <lineage>
        <taxon>Bacteria</taxon>
        <taxon>Pseudomonadati</taxon>
        <taxon>Bacteroidota</taxon>
        <taxon>Sphingobacteriia</taxon>
        <taxon>Sphingobacteriales</taxon>
        <taxon>Sphingobacteriaceae</taxon>
        <taxon>Mucilaginibacter</taxon>
    </lineage>
</organism>